<reference evidence="4 5" key="1">
    <citation type="submission" date="2018-04" db="EMBL/GenBank/DDBJ databases">
        <title>The genome of golden apple snail Pomacea canaliculata provides insight into stress tolerance and invasive adaptation.</title>
        <authorList>
            <person name="Liu C."/>
            <person name="Liu B."/>
            <person name="Ren Y."/>
            <person name="Zhang Y."/>
            <person name="Wang H."/>
            <person name="Li S."/>
            <person name="Jiang F."/>
            <person name="Yin L."/>
            <person name="Zhang G."/>
            <person name="Qian W."/>
            <person name="Fan W."/>
        </authorList>
    </citation>
    <scope>NUCLEOTIDE SEQUENCE [LARGE SCALE GENOMIC DNA]</scope>
    <source>
        <strain evidence="4">SZHN2017</strain>
        <tissue evidence="4">Muscle</tissue>
    </source>
</reference>
<keyword evidence="1" id="KW-0433">Leucine-rich repeat</keyword>
<name>A0A2T7PB41_POMCA</name>
<dbReference type="EMBL" id="PZQS01000005">
    <property type="protein sequence ID" value="PVD30629.1"/>
    <property type="molecule type" value="Genomic_DNA"/>
</dbReference>
<evidence type="ECO:0000313" key="4">
    <source>
        <dbReference type="EMBL" id="PVD30629.1"/>
    </source>
</evidence>
<dbReference type="Gene3D" id="3.80.10.10">
    <property type="entry name" value="Ribonuclease Inhibitor"/>
    <property type="match status" value="1"/>
</dbReference>
<organism evidence="4 5">
    <name type="scientific">Pomacea canaliculata</name>
    <name type="common">Golden apple snail</name>
    <dbReference type="NCBI Taxonomy" id="400727"/>
    <lineage>
        <taxon>Eukaryota</taxon>
        <taxon>Metazoa</taxon>
        <taxon>Spiralia</taxon>
        <taxon>Lophotrochozoa</taxon>
        <taxon>Mollusca</taxon>
        <taxon>Gastropoda</taxon>
        <taxon>Caenogastropoda</taxon>
        <taxon>Architaenioglossa</taxon>
        <taxon>Ampullarioidea</taxon>
        <taxon>Ampullariidae</taxon>
        <taxon>Pomacea</taxon>
    </lineage>
</organism>
<dbReference type="PROSITE" id="PS51450">
    <property type="entry name" value="LRR"/>
    <property type="match status" value="1"/>
</dbReference>
<keyword evidence="3" id="KW-0677">Repeat</keyword>
<dbReference type="Pfam" id="PF13855">
    <property type="entry name" value="LRR_8"/>
    <property type="match status" value="1"/>
</dbReference>
<accession>A0A2T7PB41</accession>
<comment type="caution">
    <text evidence="4">The sequence shown here is derived from an EMBL/GenBank/DDBJ whole genome shotgun (WGS) entry which is preliminary data.</text>
</comment>
<evidence type="ECO:0000256" key="1">
    <source>
        <dbReference type="ARBA" id="ARBA00022614"/>
    </source>
</evidence>
<gene>
    <name evidence="4" type="ORF">C0Q70_09902</name>
</gene>
<dbReference type="AlphaFoldDB" id="A0A2T7PB41"/>
<keyword evidence="5" id="KW-1185">Reference proteome</keyword>
<dbReference type="OrthoDB" id="6107924at2759"/>
<dbReference type="InterPro" id="IPR032675">
    <property type="entry name" value="LRR_dom_sf"/>
</dbReference>
<dbReference type="InterPro" id="IPR001611">
    <property type="entry name" value="Leu-rich_rpt"/>
</dbReference>
<evidence type="ECO:0000256" key="2">
    <source>
        <dbReference type="ARBA" id="ARBA00022729"/>
    </source>
</evidence>
<keyword evidence="2" id="KW-0732">Signal</keyword>
<dbReference type="PANTHER" id="PTHR24369:SF210">
    <property type="entry name" value="CHAOPTIN-RELATED"/>
    <property type="match status" value="1"/>
</dbReference>
<evidence type="ECO:0008006" key="6">
    <source>
        <dbReference type="Google" id="ProtNLM"/>
    </source>
</evidence>
<evidence type="ECO:0000256" key="3">
    <source>
        <dbReference type="ARBA" id="ARBA00022737"/>
    </source>
</evidence>
<dbReference type="SUPFAM" id="SSF52058">
    <property type="entry name" value="L domain-like"/>
    <property type="match status" value="1"/>
</dbReference>
<dbReference type="GO" id="GO:0005886">
    <property type="term" value="C:plasma membrane"/>
    <property type="evidence" value="ECO:0007669"/>
    <property type="project" value="TreeGrafter"/>
</dbReference>
<dbReference type="InterPro" id="IPR050541">
    <property type="entry name" value="LRR_TM_domain-containing"/>
</dbReference>
<sequence>MSGHQVRELDAGLDYLPRLYGLNVADNRLTEVTSSFMAAASSLLMLDLSRNQLTSLPGEARRLPIQHLKVTGNPFKCSCDFIWFGEWVRTVIGNVSSKEQQSLRGQKET</sequence>
<protein>
    <recommendedName>
        <fullName evidence="6">LRRCT domain-containing protein</fullName>
    </recommendedName>
</protein>
<proteinExistence type="predicted"/>
<dbReference type="PANTHER" id="PTHR24369">
    <property type="entry name" value="ANTIGEN BSP, PUTATIVE-RELATED"/>
    <property type="match status" value="1"/>
</dbReference>
<dbReference type="Proteomes" id="UP000245119">
    <property type="component" value="Linkage Group LG5"/>
</dbReference>
<evidence type="ECO:0000313" key="5">
    <source>
        <dbReference type="Proteomes" id="UP000245119"/>
    </source>
</evidence>